<dbReference type="AlphaFoldDB" id="X1QEY8"/>
<feature type="non-terminal residue" evidence="2">
    <location>
        <position position="1"/>
    </location>
</feature>
<evidence type="ECO:0000256" key="1">
    <source>
        <dbReference type="SAM" id="MobiDB-lite"/>
    </source>
</evidence>
<protein>
    <submittedName>
        <fullName evidence="2">Uncharacterized protein</fullName>
    </submittedName>
</protein>
<proteinExistence type="predicted"/>
<feature type="compositionally biased region" description="Gly residues" evidence="1">
    <location>
        <begin position="102"/>
        <end position="114"/>
    </location>
</feature>
<feature type="non-terminal residue" evidence="2">
    <location>
        <position position="247"/>
    </location>
</feature>
<reference evidence="2" key="1">
    <citation type="journal article" date="2014" name="Front. Microbiol.">
        <title>High frequency of phylogenetically diverse reductive dehalogenase-homologous genes in deep subseafloor sedimentary metagenomes.</title>
        <authorList>
            <person name="Kawai M."/>
            <person name="Futagami T."/>
            <person name="Toyoda A."/>
            <person name="Takaki Y."/>
            <person name="Nishi S."/>
            <person name="Hori S."/>
            <person name="Arai W."/>
            <person name="Tsubouchi T."/>
            <person name="Morono Y."/>
            <person name="Uchiyama I."/>
            <person name="Ito T."/>
            <person name="Fujiyama A."/>
            <person name="Inagaki F."/>
            <person name="Takami H."/>
        </authorList>
    </citation>
    <scope>NUCLEOTIDE SEQUENCE</scope>
    <source>
        <strain evidence="2">Expedition CK06-06</strain>
    </source>
</reference>
<feature type="region of interest" description="Disordered" evidence="1">
    <location>
        <begin position="163"/>
        <end position="183"/>
    </location>
</feature>
<gene>
    <name evidence="2" type="ORF">S06H3_52129</name>
</gene>
<comment type="caution">
    <text evidence="2">The sequence shown here is derived from an EMBL/GenBank/DDBJ whole genome shotgun (WGS) entry which is preliminary data.</text>
</comment>
<sequence length="247" mass="26043">GLILQAVRGALGVNQGNNQGGNLLDTLKLLGFNSLREAISSGKSEAFLPEDIKIPGTDTILPKGCPVSAVPMFIDSSGRSRMADAFENVLMPVAKTYVESHGGPGDGGHGGPGAAGRAQGITKEPETQTVNCPDCGQAFQVQAEDIGKETECPGCKLMIQVTEEQPAAKPSRVKRPKPPKPPERDILFCECGQQLDVTGREVLSEVECPACGAVGKLTKPDEPLPAVEPAPKKPLSLGERNEQERLL</sequence>
<dbReference type="EMBL" id="BARV01033126">
    <property type="protein sequence ID" value="GAI41844.1"/>
    <property type="molecule type" value="Genomic_DNA"/>
</dbReference>
<accession>X1QEY8</accession>
<dbReference type="Gene3D" id="2.20.28.160">
    <property type="match status" value="2"/>
</dbReference>
<evidence type="ECO:0000313" key="2">
    <source>
        <dbReference type="EMBL" id="GAI41844.1"/>
    </source>
</evidence>
<feature type="region of interest" description="Disordered" evidence="1">
    <location>
        <begin position="215"/>
        <end position="247"/>
    </location>
</feature>
<feature type="region of interest" description="Disordered" evidence="1">
    <location>
        <begin position="100"/>
        <end position="129"/>
    </location>
</feature>
<name>X1QEY8_9ZZZZ</name>
<organism evidence="2">
    <name type="scientific">marine sediment metagenome</name>
    <dbReference type="NCBI Taxonomy" id="412755"/>
    <lineage>
        <taxon>unclassified sequences</taxon>
        <taxon>metagenomes</taxon>
        <taxon>ecological metagenomes</taxon>
    </lineage>
</organism>